<sequence>MYEATGGEKYVTLVATETCKALDSGVPFPTLIDALEKEFDKQGSSMPADKLTKLKEYTGFVVGGSVAIACPQHKDKIKS</sequence>
<reference evidence="1 2" key="2">
    <citation type="submission" date="2018-06" db="EMBL/GenBank/DDBJ databases">
        <title>Metagenomic assembly of (sub)arctic Cyanobacteria and their associated microbiome from non-axenic cultures.</title>
        <authorList>
            <person name="Baurain D."/>
        </authorList>
    </citation>
    <scope>NUCLEOTIDE SEQUENCE [LARGE SCALE GENOMIC DNA]</scope>
    <source>
        <strain evidence="1">ULC066bin1</strain>
    </source>
</reference>
<reference evidence="1 2" key="1">
    <citation type="submission" date="2018-04" db="EMBL/GenBank/DDBJ databases">
        <authorList>
            <person name="Go L.Y."/>
            <person name="Mitchell J.A."/>
        </authorList>
    </citation>
    <scope>NUCLEOTIDE SEQUENCE [LARGE SCALE GENOMIC DNA]</scope>
    <source>
        <strain evidence="1">ULC066bin1</strain>
    </source>
</reference>
<evidence type="ECO:0000313" key="2">
    <source>
        <dbReference type="Proteomes" id="UP000249467"/>
    </source>
</evidence>
<evidence type="ECO:0000313" key="1">
    <source>
        <dbReference type="EMBL" id="PZO35665.1"/>
    </source>
</evidence>
<dbReference type="Proteomes" id="UP000249467">
    <property type="component" value="Unassembled WGS sequence"/>
</dbReference>
<accession>A0A2W4XM94</accession>
<dbReference type="EMBL" id="QBML01000053">
    <property type="protein sequence ID" value="PZO35665.1"/>
    <property type="molecule type" value="Genomic_DNA"/>
</dbReference>
<name>A0A2W4XM94_9CYAN</name>
<organism evidence="1 2">
    <name type="scientific">Pseudanabaena frigida</name>
    <dbReference type="NCBI Taxonomy" id="945775"/>
    <lineage>
        <taxon>Bacteria</taxon>
        <taxon>Bacillati</taxon>
        <taxon>Cyanobacteriota</taxon>
        <taxon>Cyanophyceae</taxon>
        <taxon>Pseudanabaenales</taxon>
        <taxon>Pseudanabaenaceae</taxon>
        <taxon>Pseudanabaena</taxon>
    </lineage>
</organism>
<proteinExistence type="predicted"/>
<comment type="caution">
    <text evidence="1">The sequence shown here is derived from an EMBL/GenBank/DDBJ whole genome shotgun (WGS) entry which is preliminary data.</text>
</comment>
<gene>
    <name evidence="1" type="ORF">DCF19_23380</name>
</gene>
<protein>
    <submittedName>
        <fullName evidence="1">Uncharacterized protein</fullName>
    </submittedName>
</protein>
<dbReference type="AlphaFoldDB" id="A0A2W4XM94"/>